<organism evidence="2 3">
    <name type="scientific">Paenibacillus terrae (strain HPL-003)</name>
    <dbReference type="NCBI Taxonomy" id="985665"/>
    <lineage>
        <taxon>Bacteria</taxon>
        <taxon>Bacillati</taxon>
        <taxon>Bacillota</taxon>
        <taxon>Bacilli</taxon>
        <taxon>Bacillales</taxon>
        <taxon>Paenibacillaceae</taxon>
        <taxon>Paenibacillus</taxon>
    </lineage>
</organism>
<protein>
    <recommendedName>
        <fullName evidence="4">SPOR domain-containing protein</fullName>
    </recommendedName>
</protein>
<accession>G7VTY5</accession>
<feature type="transmembrane region" description="Helical" evidence="1">
    <location>
        <begin position="36"/>
        <end position="62"/>
    </location>
</feature>
<dbReference type="STRING" id="985665.HPL003_07160"/>
<reference evidence="2 3" key="3">
    <citation type="journal article" date="2012" name="J. Bacteriol.">
        <title>Genome Sequence of Paenibacillus terrae HPL-003, a Xylanase-Producing Bacterium Isolated from Soil Found in Forest Residue.</title>
        <authorList>
            <person name="Shin S.H."/>
            <person name="Kim S."/>
            <person name="Kim J.Y."/>
            <person name="Song H.Y."/>
            <person name="Cho S.J."/>
            <person name="Kim D.R."/>
            <person name="Lee K.I."/>
            <person name="Lim H.K."/>
            <person name="Park N.J."/>
            <person name="Hwang I.T."/>
            <person name="Yang K.S."/>
        </authorList>
    </citation>
    <scope>NUCLEOTIDE SEQUENCE [LARGE SCALE GENOMIC DNA]</scope>
    <source>
        <strain evidence="2 3">HPL-003</strain>
    </source>
</reference>
<name>G7VTY5_PAETH</name>
<dbReference type="EMBL" id="CP003107">
    <property type="protein sequence ID" value="AET58195.1"/>
    <property type="molecule type" value="Genomic_DNA"/>
</dbReference>
<dbReference type="RefSeq" id="WP_014278944.1">
    <property type="nucleotide sequence ID" value="NC_016641.1"/>
</dbReference>
<reference evidence="3" key="1">
    <citation type="submission" date="2011-11" db="EMBL/GenBank/DDBJ databases">
        <title>Complete sequence of Paenibacillus terrae HPL-003.</title>
        <authorList>
            <person name="Shin S.H."/>
            <person name="Kim S."/>
            <person name="Kim J.Y."/>
        </authorList>
    </citation>
    <scope>NUCLEOTIDE SEQUENCE [LARGE SCALE GENOMIC DNA]</scope>
    <source>
        <strain evidence="3">HPL-003</strain>
    </source>
</reference>
<dbReference type="KEGG" id="pta:HPL003_07160"/>
<evidence type="ECO:0000313" key="2">
    <source>
        <dbReference type="EMBL" id="AET58195.1"/>
    </source>
</evidence>
<gene>
    <name evidence="2" type="ordered locus">HPL003_07160</name>
</gene>
<dbReference type="eggNOG" id="ENOG5030CNM">
    <property type="taxonomic scope" value="Bacteria"/>
</dbReference>
<dbReference type="OrthoDB" id="4990at2"/>
<dbReference type="Gene3D" id="2.60.40.3500">
    <property type="match status" value="1"/>
</dbReference>
<keyword evidence="1" id="KW-1133">Transmembrane helix</keyword>
<reference key="2">
    <citation type="submission" date="2011-11" db="EMBL/GenBank/DDBJ databases">
        <authorList>
            <person name="Shin S.H."/>
            <person name="Kim S."/>
            <person name="Kim J.Y."/>
        </authorList>
    </citation>
    <scope>NUCLEOTIDE SEQUENCE</scope>
    <source>
        <strain>HPL-003</strain>
    </source>
</reference>
<dbReference type="AlphaFoldDB" id="G7VTY5"/>
<evidence type="ECO:0000313" key="3">
    <source>
        <dbReference type="Proteomes" id="UP000005876"/>
    </source>
</evidence>
<keyword evidence="1" id="KW-0472">Membrane</keyword>
<dbReference type="Proteomes" id="UP000005876">
    <property type="component" value="Chromosome"/>
</dbReference>
<sequence length="284" mass="31856">MYGKEKYDEIEIPSSLSEVIQDARKRAHKMKRNRRVWRGSSLVAACAAMVITVNVPTVALALSDVPIIGSVVKIFQIGGGGQSTDGAVATTKQESDSLSIHFKVDDNQLASAPAYTVERLAGPDRLVFTFNGVRELDYAKMEKDIRALNYVKDVYRNIILDDSAVRFVIELKENVDYSVSEYKDPGYIHLKLFSAANRSQPRELFFVRSEDMEEGEALAMLAEQFHDKGSSMVKTRTGKFAVVMGSFDNLAQAETLLQQMKQQKEEETVSQLYVDHWMSNANPK</sequence>
<evidence type="ECO:0008006" key="4">
    <source>
        <dbReference type="Google" id="ProtNLM"/>
    </source>
</evidence>
<dbReference type="HOGENOM" id="CLU_078495_0_0_9"/>
<keyword evidence="1" id="KW-0812">Transmembrane</keyword>
<proteinExistence type="predicted"/>
<evidence type="ECO:0000256" key="1">
    <source>
        <dbReference type="SAM" id="Phobius"/>
    </source>
</evidence>